<dbReference type="PROSITE" id="PS50006">
    <property type="entry name" value="FHA_DOMAIN"/>
    <property type="match status" value="1"/>
</dbReference>
<dbReference type="CDD" id="cd00060">
    <property type="entry name" value="FHA"/>
    <property type="match status" value="1"/>
</dbReference>
<accession>H7ENR5</accession>
<dbReference type="InterPro" id="IPR000253">
    <property type="entry name" value="FHA_dom"/>
</dbReference>
<proteinExistence type="predicted"/>
<dbReference type="SUPFAM" id="SSF49879">
    <property type="entry name" value="SMAD/FHA domain"/>
    <property type="match status" value="1"/>
</dbReference>
<dbReference type="InterPro" id="IPR008984">
    <property type="entry name" value="SMAD_FHA_dom_sf"/>
</dbReference>
<evidence type="ECO:0000313" key="2">
    <source>
        <dbReference type="EMBL" id="EIC00548.1"/>
    </source>
</evidence>
<dbReference type="Proteomes" id="UP000003571">
    <property type="component" value="Unassembled WGS sequence"/>
</dbReference>
<dbReference type="EMBL" id="AGRW01000054">
    <property type="protein sequence ID" value="EIC00548.1"/>
    <property type="molecule type" value="Genomic_DNA"/>
</dbReference>
<gene>
    <name evidence="2" type="ORF">TresaDRAFT_0021</name>
</gene>
<dbReference type="Pfam" id="PF00498">
    <property type="entry name" value="FHA"/>
    <property type="match status" value="1"/>
</dbReference>
<protein>
    <submittedName>
        <fullName evidence="2">FHA domain containing protein</fullName>
    </submittedName>
</protein>
<keyword evidence="3" id="KW-1185">Reference proteome</keyword>
<dbReference type="PATRIC" id="fig|907348.3.peg.2594"/>
<dbReference type="SMART" id="SM00240">
    <property type="entry name" value="FHA"/>
    <property type="match status" value="1"/>
</dbReference>
<evidence type="ECO:0000259" key="1">
    <source>
        <dbReference type="PROSITE" id="PS50006"/>
    </source>
</evidence>
<evidence type="ECO:0000313" key="3">
    <source>
        <dbReference type="Proteomes" id="UP000003571"/>
    </source>
</evidence>
<dbReference type="AlphaFoldDB" id="H7ENR5"/>
<reference evidence="2 3" key="1">
    <citation type="submission" date="2011-09" db="EMBL/GenBank/DDBJ databases">
        <title>The draft genome of Treponema saccharophilum DSM 2985.</title>
        <authorList>
            <consortium name="US DOE Joint Genome Institute (JGI-PGF)"/>
            <person name="Lucas S."/>
            <person name="Copeland A."/>
            <person name="Lapidus A."/>
            <person name="Glavina del Rio T."/>
            <person name="Dalin E."/>
            <person name="Tice H."/>
            <person name="Bruce D."/>
            <person name="Goodwin L."/>
            <person name="Pitluck S."/>
            <person name="Peters L."/>
            <person name="Kyrpides N."/>
            <person name="Mavromatis K."/>
            <person name="Ivanova N."/>
            <person name="Markowitz V."/>
            <person name="Cheng J.-F."/>
            <person name="Hugenholtz P."/>
            <person name="Woyke T."/>
            <person name="Wu D."/>
            <person name="Gronow S."/>
            <person name="Wellnitz S."/>
            <person name="Brambilla E."/>
            <person name="Klenk H.-P."/>
            <person name="Eisen J.A."/>
        </authorList>
    </citation>
    <scope>NUCLEOTIDE SEQUENCE [LARGE SCALE GENOMIC DNA]</scope>
    <source>
        <strain evidence="2 3">DSM 2985</strain>
    </source>
</reference>
<name>H7ENR5_9SPIR</name>
<dbReference type="InterPro" id="IPR050923">
    <property type="entry name" value="Cell_Proc_Reg/RNA_Proc"/>
</dbReference>
<feature type="domain" description="FHA" evidence="1">
    <location>
        <begin position="57"/>
        <end position="106"/>
    </location>
</feature>
<dbReference type="PANTHER" id="PTHR23308">
    <property type="entry name" value="NUCLEAR INHIBITOR OF PROTEIN PHOSPHATASE-1"/>
    <property type="match status" value="1"/>
</dbReference>
<dbReference type="STRING" id="907348.TresaDRAFT_0021"/>
<sequence length="130" mass="14594">MFFLFAVCRFMIYNLGIMEQTIMSSSPLGQRLEKISAGAPVSYLTFNKKKINLVEKMSIGRNPDCTIVVEDKAASRLHATIQKIKDAYFLKDEKSTNGTFVNGHRIPEDKFVKLKAGDELKIGNTTLVFA</sequence>
<dbReference type="Gene3D" id="2.60.200.20">
    <property type="match status" value="1"/>
</dbReference>
<organism evidence="2 3">
    <name type="scientific">Treponema saccharophilum DSM 2985</name>
    <dbReference type="NCBI Taxonomy" id="907348"/>
    <lineage>
        <taxon>Bacteria</taxon>
        <taxon>Pseudomonadati</taxon>
        <taxon>Spirochaetota</taxon>
        <taxon>Spirochaetia</taxon>
        <taxon>Spirochaetales</taxon>
        <taxon>Treponemataceae</taxon>
        <taxon>Treponema</taxon>
    </lineage>
</organism>
<comment type="caution">
    <text evidence="2">The sequence shown here is derived from an EMBL/GenBank/DDBJ whole genome shotgun (WGS) entry which is preliminary data.</text>
</comment>
<dbReference type="eggNOG" id="COG1716">
    <property type="taxonomic scope" value="Bacteria"/>
</dbReference>